<dbReference type="EMBL" id="CP006880">
    <property type="protein sequence ID" value="AJD44877.1"/>
    <property type="molecule type" value="Genomic_DNA"/>
</dbReference>
<proteinExistence type="predicted"/>
<name>A0A0B4XEF1_9HYPH</name>
<dbReference type="KEGG" id="rga:RGR602_PC00843"/>
<geneLocation type="plasmid" evidence="2 3">
    <name>pRgalR602c</name>
</geneLocation>
<sequence length="114" mass="12734">MRRAEIQDGRAVLSCQRSAEEPADVPVKPTKTGRTGSPFRNHLFDLNRRAGNAKQWHRRIFLRLDNHLEQLASLFGHTAKTCFGRSGKCGQGDHAGFTSPLEDGGFQSRRSCII</sequence>
<dbReference type="Proteomes" id="UP000031368">
    <property type="component" value="Plasmid pRgalR602c"/>
</dbReference>
<accession>A0A0B4XEF1</accession>
<gene>
    <name evidence="2" type="ORF">RGR602_PC00843</name>
</gene>
<dbReference type="AlphaFoldDB" id="A0A0B4XEF1"/>
<reference evidence="2 3" key="1">
    <citation type="submission" date="2013-11" db="EMBL/GenBank/DDBJ databases">
        <title>Complete genome sequence of Rhizobium gallicum bv. gallicum R602.</title>
        <authorList>
            <person name="Bustos P."/>
            <person name="Santamaria R.I."/>
            <person name="Lozano L."/>
            <person name="Acosta J.L."/>
            <person name="Ormeno-Orrillo E."/>
            <person name="Rogel M.A."/>
            <person name="Romero D."/>
            <person name="Cevallos M.A."/>
            <person name="Martinez-Romero E."/>
            <person name="Gonzalez V."/>
        </authorList>
    </citation>
    <scope>NUCLEOTIDE SEQUENCE [LARGE SCALE GENOMIC DNA]</scope>
    <source>
        <strain evidence="2 3">R602</strain>
        <plasmid evidence="2 3">pRgalR602c</plasmid>
    </source>
</reference>
<organism evidence="2 3">
    <name type="scientific">Rhizobium gallicum bv. gallicum R602sp</name>
    <dbReference type="NCBI Taxonomy" id="1041138"/>
    <lineage>
        <taxon>Bacteria</taxon>
        <taxon>Pseudomonadati</taxon>
        <taxon>Pseudomonadota</taxon>
        <taxon>Alphaproteobacteria</taxon>
        <taxon>Hyphomicrobiales</taxon>
        <taxon>Rhizobiaceae</taxon>
        <taxon>Rhizobium/Agrobacterium group</taxon>
        <taxon>Rhizobium</taxon>
    </lineage>
</organism>
<evidence type="ECO:0000313" key="2">
    <source>
        <dbReference type="EMBL" id="AJD44877.1"/>
    </source>
</evidence>
<dbReference type="HOGENOM" id="CLU_2119114_0_0_5"/>
<keyword evidence="3" id="KW-1185">Reference proteome</keyword>
<feature type="region of interest" description="Disordered" evidence="1">
    <location>
        <begin position="1"/>
        <end position="40"/>
    </location>
</feature>
<protein>
    <submittedName>
        <fullName evidence="2">Uncharacterized protein</fullName>
    </submittedName>
</protein>
<evidence type="ECO:0000256" key="1">
    <source>
        <dbReference type="SAM" id="MobiDB-lite"/>
    </source>
</evidence>
<keyword evidence="2" id="KW-0614">Plasmid</keyword>
<evidence type="ECO:0000313" key="3">
    <source>
        <dbReference type="Proteomes" id="UP000031368"/>
    </source>
</evidence>